<sequence>MTALLVKSPSPWKQQHEPMPTALADVMPQIRADDEARAWTHKLRHGESSASPKPTDARSPTQSPLVVETSSKKHRFSLRRLFKHEHHHHHDQQQQQSDKKAAFVPPVPIPSDFLTRERHGGVTVSGKRVPFTRDAHKRRKKSAKPLPRISEDRAVVPVSSSLEAYRRRAYYPAKKDKAKK</sequence>
<proteinExistence type="predicted"/>
<dbReference type="AlphaFoldDB" id="G4ZWN5"/>
<gene>
    <name evidence="2" type="ORF">PHYSODRAFT_516533</name>
</gene>
<feature type="compositionally biased region" description="Basic residues" evidence="1">
    <location>
        <begin position="72"/>
        <end position="90"/>
    </location>
</feature>
<feature type="region of interest" description="Disordered" evidence="1">
    <location>
        <begin position="31"/>
        <end position="158"/>
    </location>
</feature>
<name>G4ZWN5_PHYSP</name>
<dbReference type="RefSeq" id="XP_009532042.1">
    <property type="nucleotide sequence ID" value="XM_009533747.1"/>
</dbReference>
<accession>G4ZWN5</accession>
<feature type="compositionally biased region" description="Polar residues" evidence="1">
    <location>
        <begin position="48"/>
        <end position="64"/>
    </location>
</feature>
<dbReference type="InParanoid" id="G4ZWN5"/>
<dbReference type="EMBL" id="JH159157">
    <property type="protein sequence ID" value="EGZ11709.1"/>
    <property type="molecule type" value="Genomic_DNA"/>
</dbReference>
<dbReference type="Proteomes" id="UP000002640">
    <property type="component" value="Unassembled WGS sequence"/>
</dbReference>
<reference evidence="2 3" key="1">
    <citation type="journal article" date="2006" name="Science">
        <title>Phytophthora genome sequences uncover evolutionary origins and mechanisms of pathogenesis.</title>
        <authorList>
            <person name="Tyler B.M."/>
            <person name="Tripathy S."/>
            <person name="Zhang X."/>
            <person name="Dehal P."/>
            <person name="Jiang R.H."/>
            <person name="Aerts A."/>
            <person name="Arredondo F.D."/>
            <person name="Baxter L."/>
            <person name="Bensasson D."/>
            <person name="Beynon J.L."/>
            <person name="Chapman J."/>
            <person name="Damasceno C.M."/>
            <person name="Dorrance A.E."/>
            <person name="Dou D."/>
            <person name="Dickerman A.W."/>
            <person name="Dubchak I.L."/>
            <person name="Garbelotto M."/>
            <person name="Gijzen M."/>
            <person name="Gordon S.G."/>
            <person name="Govers F."/>
            <person name="Grunwald N.J."/>
            <person name="Huang W."/>
            <person name="Ivors K.L."/>
            <person name="Jones R.W."/>
            <person name="Kamoun S."/>
            <person name="Krampis K."/>
            <person name="Lamour K.H."/>
            <person name="Lee M.K."/>
            <person name="McDonald W.H."/>
            <person name="Medina M."/>
            <person name="Meijer H.J."/>
            <person name="Nordberg E.K."/>
            <person name="Maclean D.J."/>
            <person name="Ospina-Giraldo M.D."/>
            <person name="Morris P.F."/>
            <person name="Phuntumart V."/>
            <person name="Putnam N.H."/>
            <person name="Rash S."/>
            <person name="Rose J.K."/>
            <person name="Sakihama Y."/>
            <person name="Salamov A.A."/>
            <person name="Savidor A."/>
            <person name="Scheuring C.F."/>
            <person name="Smith B.M."/>
            <person name="Sobral B.W."/>
            <person name="Terry A."/>
            <person name="Torto-Alalibo T.A."/>
            <person name="Win J."/>
            <person name="Xu Z."/>
            <person name="Zhang H."/>
            <person name="Grigoriev I.V."/>
            <person name="Rokhsar D.S."/>
            <person name="Boore J.L."/>
        </authorList>
    </citation>
    <scope>NUCLEOTIDE SEQUENCE [LARGE SCALE GENOMIC DNA]</scope>
    <source>
        <strain evidence="2 3">P6497</strain>
    </source>
</reference>
<protein>
    <submittedName>
        <fullName evidence="2">Uncharacterized protein</fullName>
    </submittedName>
</protein>
<keyword evidence="3" id="KW-1185">Reference proteome</keyword>
<organism evidence="2 3">
    <name type="scientific">Phytophthora sojae (strain P6497)</name>
    <name type="common">Soybean stem and root rot agent</name>
    <name type="synonym">Phytophthora megasperma f. sp. glycines</name>
    <dbReference type="NCBI Taxonomy" id="1094619"/>
    <lineage>
        <taxon>Eukaryota</taxon>
        <taxon>Sar</taxon>
        <taxon>Stramenopiles</taxon>
        <taxon>Oomycota</taxon>
        <taxon>Peronosporomycetes</taxon>
        <taxon>Peronosporales</taxon>
        <taxon>Peronosporaceae</taxon>
        <taxon>Phytophthora</taxon>
    </lineage>
</organism>
<dbReference type="OMA" id="GARIWTH"/>
<dbReference type="GeneID" id="20659819"/>
<evidence type="ECO:0000256" key="1">
    <source>
        <dbReference type="SAM" id="MobiDB-lite"/>
    </source>
</evidence>
<evidence type="ECO:0000313" key="2">
    <source>
        <dbReference type="EMBL" id="EGZ11709.1"/>
    </source>
</evidence>
<feature type="region of interest" description="Disordered" evidence="1">
    <location>
        <begin position="1"/>
        <end position="20"/>
    </location>
</feature>
<evidence type="ECO:0000313" key="3">
    <source>
        <dbReference type="Proteomes" id="UP000002640"/>
    </source>
</evidence>
<dbReference type="KEGG" id="psoj:PHYSODRAFT_516533"/>